<dbReference type="EMBL" id="MT141537">
    <property type="protein sequence ID" value="QJA65375.1"/>
    <property type="molecule type" value="Genomic_DNA"/>
</dbReference>
<protein>
    <submittedName>
        <fullName evidence="2">Uncharacterized protein</fullName>
    </submittedName>
</protein>
<proteinExistence type="predicted"/>
<evidence type="ECO:0000313" key="1">
    <source>
        <dbReference type="EMBL" id="QJA65375.1"/>
    </source>
</evidence>
<organism evidence="2">
    <name type="scientific">viral metagenome</name>
    <dbReference type="NCBI Taxonomy" id="1070528"/>
    <lineage>
        <taxon>unclassified sequences</taxon>
        <taxon>metagenomes</taxon>
        <taxon>organismal metagenomes</taxon>
    </lineage>
</organism>
<sequence>MGSLDTWAGLAQGLESGLGNYMKIRQIQNQEERDRQAVERDRLAEQRWQKGEERALRAEDIQRPLNQITLDRAAREKTEYDRLHTPSIDPIKYVLARNPGAEEGDIKSILSLVPGGGSRPISPAEAKEVDPLLSTPALTKGILQSRIGRGRERVSLGETSLDEANRLSMGEEEGFGLGGYAQSVMAKRAALDSEKQRLADLQLEDPREVVRIAREHAAKTELRATAKEGRDIETHAAAQKKARRDDMYAAGTIDKPEKAEAMAAEATDSVEKAKWLKLARTLHDRAKEIKTAVARAERTFAPSDTEKKFNFWKSLYPHLSSDEIQKKVIKEDIPSEARYVLDYVKEIIKGGGSPGEVKAAEIEARALYRKITGDAGKPPTIGMSPPAPPVSGPLNRNRYVRDPQGNVWEVEPDGRKRIVTHAPGSMVPKVPGASLAPREELIFTQ</sequence>
<accession>A0A6M3KPP3</accession>
<name>A0A6M3KPP3_9ZZZZ</name>
<dbReference type="AlphaFoldDB" id="A0A6M3KPP3"/>
<evidence type="ECO:0000313" key="2">
    <source>
        <dbReference type="EMBL" id="QJA83792.1"/>
    </source>
</evidence>
<dbReference type="EMBL" id="MT142518">
    <property type="protein sequence ID" value="QJA83792.1"/>
    <property type="molecule type" value="Genomic_DNA"/>
</dbReference>
<reference evidence="2" key="1">
    <citation type="submission" date="2020-03" db="EMBL/GenBank/DDBJ databases">
        <title>The deep terrestrial virosphere.</title>
        <authorList>
            <person name="Holmfeldt K."/>
            <person name="Nilsson E."/>
            <person name="Simone D."/>
            <person name="Lopez-Fernandez M."/>
            <person name="Wu X."/>
            <person name="de Brujin I."/>
            <person name="Lundin D."/>
            <person name="Andersson A."/>
            <person name="Bertilsson S."/>
            <person name="Dopson M."/>
        </authorList>
    </citation>
    <scope>NUCLEOTIDE SEQUENCE</scope>
    <source>
        <strain evidence="2">MM415A00252</strain>
        <strain evidence="1">MM415B00400</strain>
    </source>
</reference>
<gene>
    <name evidence="2" type="ORF">MM415A00252_0013</name>
    <name evidence="1" type="ORF">MM415B00400_0030</name>
</gene>